<dbReference type="Proteomes" id="UP001611548">
    <property type="component" value="Unassembled WGS sequence"/>
</dbReference>
<dbReference type="InterPro" id="IPR007138">
    <property type="entry name" value="ABM_dom"/>
</dbReference>
<comment type="caution">
    <text evidence="3">The sequence shown here is derived from an EMBL/GenBank/DDBJ whole genome shotgun (WGS) entry which is preliminary data.</text>
</comment>
<feature type="region of interest" description="Disordered" evidence="1">
    <location>
        <begin position="94"/>
        <end position="113"/>
    </location>
</feature>
<evidence type="ECO:0000313" key="4">
    <source>
        <dbReference type="Proteomes" id="UP001611548"/>
    </source>
</evidence>
<accession>A0ABW7UWJ9</accession>
<dbReference type="GO" id="GO:0004497">
    <property type="term" value="F:monooxygenase activity"/>
    <property type="evidence" value="ECO:0007669"/>
    <property type="project" value="UniProtKB-KW"/>
</dbReference>
<gene>
    <name evidence="3" type="ORF">ACH429_23100</name>
</gene>
<dbReference type="PANTHER" id="PTHR33336:SF3">
    <property type="entry name" value="ABM DOMAIN-CONTAINING PROTEIN"/>
    <property type="match status" value="1"/>
</dbReference>
<dbReference type="Pfam" id="PF03992">
    <property type="entry name" value="ABM"/>
    <property type="match status" value="1"/>
</dbReference>
<evidence type="ECO:0000256" key="1">
    <source>
        <dbReference type="SAM" id="MobiDB-lite"/>
    </source>
</evidence>
<dbReference type="InterPro" id="IPR011008">
    <property type="entry name" value="Dimeric_a/b-barrel"/>
</dbReference>
<dbReference type="PROSITE" id="PS51725">
    <property type="entry name" value="ABM"/>
    <property type="match status" value="1"/>
</dbReference>
<dbReference type="EMBL" id="JBIRWE010000012">
    <property type="protein sequence ID" value="MFI1966964.1"/>
    <property type="molecule type" value="Genomic_DNA"/>
</dbReference>
<evidence type="ECO:0000313" key="3">
    <source>
        <dbReference type="EMBL" id="MFI1966964.1"/>
    </source>
</evidence>
<sequence length="113" mass="12644">MIFITVKFTVRPEHSEDWLDLVDGFTRATRQEPGNLFFEWSRSVDNPHQFVLVEAFRDSEAGRAHVESEHFGAAMDAMSYAIAETPQIVSTEIADSDGWGRMGELSPREPGGA</sequence>
<proteinExistence type="predicted"/>
<name>A0ABW7UWJ9_9ACTN</name>
<dbReference type="Gene3D" id="3.30.70.100">
    <property type="match status" value="1"/>
</dbReference>
<dbReference type="InterPro" id="IPR050744">
    <property type="entry name" value="AI-2_Isomerase_LsrG"/>
</dbReference>
<organism evidence="3 4">
    <name type="scientific">Streptomyces pathocidini</name>
    <dbReference type="NCBI Taxonomy" id="1650571"/>
    <lineage>
        <taxon>Bacteria</taxon>
        <taxon>Bacillati</taxon>
        <taxon>Actinomycetota</taxon>
        <taxon>Actinomycetes</taxon>
        <taxon>Kitasatosporales</taxon>
        <taxon>Streptomycetaceae</taxon>
        <taxon>Streptomyces</taxon>
    </lineage>
</organism>
<evidence type="ECO:0000259" key="2">
    <source>
        <dbReference type="PROSITE" id="PS51725"/>
    </source>
</evidence>
<keyword evidence="4" id="KW-1185">Reference proteome</keyword>
<dbReference type="SUPFAM" id="SSF54909">
    <property type="entry name" value="Dimeric alpha+beta barrel"/>
    <property type="match status" value="1"/>
</dbReference>
<keyword evidence="3" id="KW-0503">Monooxygenase</keyword>
<reference evidence="3 4" key="1">
    <citation type="submission" date="2024-10" db="EMBL/GenBank/DDBJ databases">
        <title>The Natural Products Discovery Center: Release of the First 8490 Sequenced Strains for Exploring Actinobacteria Biosynthetic Diversity.</title>
        <authorList>
            <person name="Kalkreuter E."/>
            <person name="Kautsar S.A."/>
            <person name="Yang D."/>
            <person name="Bader C.D."/>
            <person name="Teijaro C.N."/>
            <person name="Fluegel L."/>
            <person name="Davis C.M."/>
            <person name="Simpson J.R."/>
            <person name="Lauterbach L."/>
            <person name="Steele A.D."/>
            <person name="Gui C."/>
            <person name="Meng S."/>
            <person name="Li G."/>
            <person name="Viehrig K."/>
            <person name="Ye F."/>
            <person name="Su P."/>
            <person name="Kiefer A.F."/>
            <person name="Nichols A."/>
            <person name="Cepeda A.J."/>
            <person name="Yan W."/>
            <person name="Fan B."/>
            <person name="Jiang Y."/>
            <person name="Adhikari A."/>
            <person name="Zheng C.-J."/>
            <person name="Schuster L."/>
            <person name="Cowan T.M."/>
            <person name="Smanski M.J."/>
            <person name="Chevrette M.G."/>
            <person name="De Carvalho L.P.S."/>
            <person name="Shen B."/>
        </authorList>
    </citation>
    <scope>NUCLEOTIDE SEQUENCE [LARGE SCALE GENOMIC DNA]</scope>
    <source>
        <strain evidence="3 4">NPDC020327</strain>
    </source>
</reference>
<dbReference type="PANTHER" id="PTHR33336">
    <property type="entry name" value="QUINOL MONOOXYGENASE YGIN-RELATED"/>
    <property type="match status" value="1"/>
</dbReference>
<protein>
    <submittedName>
        <fullName evidence="3">Quinol monooxygenase</fullName>
        <ecNumber evidence="3">1.-.-.-</ecNumber>
    </submittedName>
</protein>
<feature type="domain" description="ABM" evidence="2">
    <location>
        <begin position="2"/>
        <end position="93"/>
    </location>
</feature>
<keyword evidence="3" id="KW-0560">Oxidoreductase</keyword>
<dbReference type="EC" id="1.-.-.-" evidence="3"/>
<dbReference type="RefSeq" id="WP_055472865.1">
    <property type="nucleotide sequence ID" value="NZ_JBIRWE010000012.1"/>
</dbReference>